<keyword evidence="3" id="KW-1185">Reference proteome</keyword>
<comment type="caution">
    <text evidence="2">The sequence shown here is derived from an EMBL/GenBank/DDBJ whole genome shotgun (WGS) entry which is preliminary data.</text>
</comment>
<dbReference type="Pfam" id="PF04340">
    <property type="entry name" value="DUF484"/>
    <property type="match status" value="1"/>
</dbReference>
<accession>A0A4V2ZXK1</accession>
<dbReference type="AlphaFoldDB" id="A0A4V2ZXK1"/>
<dbReference type="PANTHER" id="PTHR38765:SF1">
    <property type="entry name" value="DUF484 DOMAIN-CONTAINING PROTEIN"/>
    <property type="match status" value="1"/>
</dbReference>
<dbReference type="EMBL" id="SMSE01000001">
    <property type="protein sequence ID" value="TDG15295.1"/>
    <property type="molecule type" value="Genomic_DNA"/>
</dbReference>
<dbReference type="InterPro" id="IPR007435">
    <property type="entry name" value="DUF484"/>
</dbReference>
<dbReference type="InterPro" id="IPR029016">
    <property type="entry name" value="GAF-like_dom_sf"/>
</dbReference>
<feature type="compositionally biased region" description="Basic and acidic residues" evidence="1">
    <location>
        <begin position="1"/>
        <end position="23"/>
    </location>
</feature>
<dbReference type="PANTHER" id="PTHR38765">
    <property type="entry name" value="DUF484 DOMAIN-CONTAINING PROTEIN"/>
    <property type="match status" value="1"/>
</dbReference>
<proteinExistence type="predicted"/>
<dbReference type="OrthoDB" id="8525200at2"/>
<dbReference type="Proteomes" id="UP000295554">
    <property type="component" value="Unassembled WGS sequence"/>
</dbReference>
<evidence type="ECO:0000313" key="2">
    <source>
        <dbReference type="EMBL" id="TDG15295.1"/>
    </source>
</evidence>
<feature type="region of interest" description="Disordered" evidence="1">
    <location>
        <begin position="1"/>
        <end position="43"/>
    </location>
</feature>
<gene>
    <name evidence="2" type="ORF">E2F43_03410</name>
</gene>
<name>A0A4V2ZXK1_9GAMM</name>
<evidence type="ECO:0000256" key="1">
    <source>
        <dbReference type="SAM" id="MobiDB-lite"/>
    </source>
</evidence>
<dbReference type="Gene3D" id="3.30.450.40">
    <property type="match status" value="1"/>
</dbReference>
<feature type="compositionally biased region" description="Basic residues" evidence="1">
    <location>
        <begin position="24"/>
        <end position="36"/>
    </location>
</feature>
<sequence length="275" mass="30555">MGRPGPTRDNDRPHRIGVRGHDKNLRRHPPPSKARRAQPPADQGRYIMSNDQAEAIATVPELSEEQVRDYLKQNGDFLQRNPDMLDHLHISHASGSAISLVEKQVSVLRERNIDMRHRLNTLTANARDNDLLYEQTRQLILALLEARSVDALYTAFMDAMKNRFKVDYASMILFGEATDEGQCRMESAEKARIEIGALLKGRKPVCGVLRKDELAFLFPDAGEVGSAALVALTHGEELGLIAVGSADANRYSGNMGTLFLTHVADVIVRLLPRLG</sequence>
<protein>
    <submittedName>
        <fullName evidence="2">DUF484 family protein</fullName>
    </submittedName>
</protein>
<evidence type="ECO:0000313" key="3">
    <source>
        <dbReference type="Proteomes" id="UP000295554"/>
    </source>
</evidence>
<organism evidence="2 3">
    <name type="scientific">Seongchinamella unica</name>
    <dbReference type="NCBI Taxonomy" id="2547392"/>
    <lineage>
        <taxon>Bacteria</taxon>
        <taxon>Pseudomonadati</taxon>
        <taxon>Pseudomonadota</taxon>
        <taxon>Gammaproteobacteria</taxon>
        <taxon>Cellvibrionales</taxon>
        <taxon>Halieaceae</taxon>
        <taxon>Seongchinamella</taxon>
    </lineage>
</organism>
<reference evidence="2 3" key="1">
    <citation type="submission" date="2019-03" db="EMBL/GenBank/DDBJ databases">
        <title>Seongchinamella monodicae gen. nov., sp. nov., a novel member of the Gammaproteobacteria isolated from a tidal mudflat of beach.</title>
        <authorList>
            <person name="Yang H.G."/>
            <person name="Kang J.W."/>
            <person name="Lee S.D."/>
        </authorList>
    </citation>
    <scope>NUCLEOTIDE SEQUENCE [LARGE SCALE GENOMIC DNA]</scope>
    <source>
        <strain evidence="2 3">GH4-78</strain>
    </source>
</reference>